<comment type="caution">
    <text evidence="3">The sequence shown here is derived from an EMBL/GenBank/DDBJ whole genome shotgun (WGS) entry which is preliminary data.</text>
</comment>
<keyword evidence="2" id="KW-0732">Signal</keyword>
<dbReference type="SUPFAM" id="SSF89392">
    <property type="entry name" value="Prokaryotic lipoproteins and lipoprotein localization factors"/>
    <property type="match status" value="1"/>
</dbReference>
<dbReference type="Proteomes" id="UP000481583">
    <property type="component" value="Unassembled WGS sequence"/>
</dbReference>
<feature type="compositionally biased region" description="Gly residues" evidence="1">
    <location>
        <begin position="148"/>
        <end position="158"/>
    </location>
</feature>
<feature type="compositionally biased region" description="Gly residues" evidence="1">
    <location>
        <begin position="29"/>
        <end position="45"/>
    </location>
</feature>
<protein>
    <submittedName>
        <fullName evidence="3">DUF1396 domain-containing protein</fullName>
    </submittedName>
</protein>
<dbReference type="PROSITE" id="PS51257">
    <property type="entry name" value="PROKAR_LIPOPROTEIN"/>
    <property type="match status" value="1"/>
</dbReference>
<sequence length="295" mass="30877">MSNALRVRASAALLSAVLLGGAVACGSDGGTGSGSGGSKAGGTGGKPAEVTPAVAIKKAVTKQRKIDSMTFRMRGTAPGEGTFTGDAAMTRKPAAMRMKMQISGGAEGGRFELRMVDEAMYMSSGEAAAAEMDGKRWMKFDLSELGADGGKPGAGSALGGSAAQEDPSKDVEDMLQAEGLKKVGEEKIDGVATTHYSGTLTLDQLEDSIKEADAAERERKKKKLKEFRELGLDQLSMDMWIDENDMTKQFRTSGKTNKGPMDVTMTFGEINKPVSITAPPAAEVMDLSKEMGGES</sequence>
<evidence type="ECO:0000313" key="3">
    <source>
        <dbReference type="EMBL" id="NGN63842.1"/>
    </source>
</evidence>
<name>A0A6G4TVP2_9ACTN</name>
<feature type="region of interest" description="Disordered" evidence="1">
    <location>
        <begin position="29"/>
        <end position="48"/>
    </location>
</feature>
<feature type="region of interest" description="Disordered" evidence="1">
    <location>
        <begin position="148"/>
        <end position="170"/>
    </location>
</feature>
<feature type="signal peptide" evidence="2">
    <location>
        <begin position="1"/>
        <end position="24"/>
    </location>
</feature>
<feature type="chain" id="PRO_5026023761" evidence="2">
    <location>
        <begin position="25"/>
        <end position="295"/>
    </location>
</feature>
<dbReference type="Gene3D" id="2.50.20.20">
    <property type="match status" value="1"/>
</dbReference>
<organism evidence="3 4">
    <name type="scientific">Streptomyces coryli</name>
    <dbReference type="NCBI Taxonomy" id="1128680"/>
    <lineage>
        <taxon>Bacteria</taxon>
        <taxon>Bacillati</taxon>
        <taxon>Actinomycetota</taxon>
        <taxon>Actinomycetes</taxon>
        <taxon>Kitasatosporales</taxon>
        <taxon>Streptomycetaceae</taxon>
        <taxon>Streptomyces</taxon>
    </lineage>
</organism>
<evidence type="ECO:0000256" key="1">
    <source>
        <dbReference type="SAM" id="MobiDB-lite"/>
    </source>
</evidence>
<reference evidence="3 4" key="1">
    <citation type="submission" date="2020-02" db="EMBL/GenBank/DDBJ databases">
        <title>Whole-genome analyses of novel actinobacteria.</title>
        <authorList>
            <person name="Sahin N."/>
        </authorList>
    </citation>
    <scope>NUCLEOTIDE SEQUENCE [LARGE SCALE GENOMIC DNA]</scope>
    <source>
        <strain evidence="3 4">A7024</strain>
    </source>
</reference>
<dbReference type="AlphaFoldDB" id="A0A6G4TVP2"/>
<dbReference type="EMBL" id="JAAKZV010000021">
    <property type="protein sequence ID" value="NGN63842.1"/>
    <property type="molecule type" value="Genomic_DNA"/>
</dbReference>
<proteinExistence type="predicted"/>
<evidence type="ECO:0000256" key="2">
    <source>
        <dbReference type="SAM" id="SignalP"/>
    </source>
</evidence>
<dbReference type="InterPro" id="IPR029046">
    <property type="entry name" value="LolA/LolB/LppX"/>
</dbReference>
<gene>
    <name evidence="3" type="ORF">G5C51_07955</name>
</gene>
<keyword evidence="4" id="KW-1185">Reference proteome</keyword>
<evidence type="ECO:0000313" key="4">
    <source>
        <dbReference type="Proteomes" id="UP000481583"/>
    </source>
</evidence>
<dbReference type="RefSeq" id="WP_165233979.1">
    <property type="nucleotide sequence ID" value="NZ_JAAKZV010000021.1"/>
</dbReference>
<accession>A0A6G4TVP2</accession>